<evidence type="ECO:0000256" key="6">
    <source>
        <dbReference type="ARBA" id="ARBA00022454"/>
    </source>
</evidence>
<evidence type="ECO:0000256" key="12">
    <source>
        <dbReference type="ARBA" id="ARBA00022895"/>
    </source>
</evidence>
<dbReference type="GO" id="GO:0006310">
    <property type="term" value="P:DNA recombination"/>
    <property type="evidence" value="ECO:0007669"/>
    <property type="project" value="UniProtKB-KW"/>
</dbReference>
<sequence>MADKAATVYVVDLGASMGQFHSGRTESDLDFALRYVWDKITDTVMNGRKTDTVGVVGFRTDGTDNSLMQDPSYQNIKVLKPLGQCLLPDIRNLQKEFVPSGTDEGDGMSAIVVAIDLISSYCRHLKYIKKIIYVSNGTHNMDPAGFEDIIAQLNELKISLTVVGVDFDDEEYGFKEEDKSETKAANEQLFKTFCSSLTDGRGVYATCAEVIETLQIPRMKQVRPVKTFNGVLTLGDPEDLENSLIIDVEQFPKIMQAKPVSASSFAVATGDGVVKDEEGDAGMEQVRADRVYTVEEENGKKKEVEVEELDRGYMYGRAIVPINASDREITDFNASPGLEIVGFIPKAKYERYLCMSNCTQIVAKKDNPKARLALSSLIHAMYELDHYGLGRFVASTNTKSKKSPVMCILVPSISPDHECLIKTELPFAEDVRHFRFPPLDHVKTTSGKVLTQHRLLPTPELQSAMDDLVDSMDLMTAGTDDDGNPCEYAKVEDVFSPLYHRINQVIKYRAVHPDEPVPPPHDILVKYSQPPKELLEKEDFEKAHEAVLQAAEVKKVPPKQKGFGKVREQPKPLSGLDIDALLNAEDPDVQKQTKANTVSPTNAIPDFKRALENGDENTDITTLSRSFLGVIEEVVKESIGDSGYERAVEMMAVLRSELIDYDAVEIFNELLNGFKKRLTGGEFGGDRSDFWEVLRKKRLGLIKESEGEGVGVGEEEAKAFWEV</sequence>
<dbReference type="SUPFAM" id="SSF101420">
    <property type="entry name" value="C-terminal domain of Ku80"/>
    <property type="match status" value="1"/>
</dbReference>
<evidence type="ECO:0000256" key="3">
    <source>
        <dbReference type="ARBA" id="ARBA00007726"/>
    </source>
</evidence>
<keyword evidence="6" id="KW-0158">Chromosome</keyword>
<dbReference type="FunFam" id="1.10.1600.10:FF:000002">
    <property type="entry name" value="X-ray repair cross-complementing protein 5"/>
    <property type="match status" value="1"/>
</dbReference>
<dbReference type="InterPro" id="IPR036465">
    <property type="entry name" value="vWFA_dom_sf"/>
</dbReference>
<dbReference type="GO" id="GO:0016787">
    <property type="term" value="F:hydrolase activity"/>
    <property type="evidence" value="ECO:0007669"/>
    <property type="project" value="UniProtKB-KW"/>
</dbReference>
<evidence type="ECO:0000256" key="8">
    <source>
        <dbReference type="ARBA" id="ARBA00022763"/>
    </source>
</evidence>
<dbReference type="GO" id="GO:0042162">
    <property type="term" value="F:telomeric DNA binding"/>
    <property type="evidence" value="ECO:0007669"/>
    <property type="project" value="InterPro"/>
</dbReference>
<evidence type="ECO:0000256" key="4">
    <source>
        <dbReference type="ARBA" id="ARBA00012551"/>
    </source>
</evidence>
<dbReference type="GO" id="GO:0003690">
    <property type="term" value="F:double-stranded DNA binding"/>
    <property type="evidence" value="ECO:0007669"/>
    <property type="project" value="TreeGrafter"/>
</dbReference>
<dbReference type="SMART" id="SM00559">
    <property type="entry name" value="Ku78"/>
    <property type="match status" value="1"/>
</dbReference>
<keyword evidence="14 19" id="KW-0233">DNA recombination</keyword>
<comment type="similarity">
    <text evidence="3 19">Belongs to the ku80 family.</text>
</comment>
<keyword evidence="7 19" id="KW-0547">Nucleotide-binding</keyword>
<comment type="catalytic activity">
    <reaction evidence="18 19">
        <text>ATP + H2O = ADP + phosphate + H(+)</text>
        <dbReference type="Rhea" id="RHEA:13065"/>
        <dbReference type="ChEBI" id="CHEBI:15377"/>
        <dbReference type="ChEBI" id="CHEBI:15378"/>
        <dbReference type="ChEBI" id="CHEBI:30616"/>
        <dbReference type="ChEBI" id="CHEBI:43474"/>
        <dbReference type="ChEBI" id="CHEBI:456216"/>
        <dbReference type="EC" id="3.6.4.12"/>
    </reaction>
</comment>
<evidence type="ECO:0000256" key="11">
    <source>
        <dbReference type="ARBA" id="ARBA00022840"/>
    </source>
</evidence>
<dbReference type="GO" id="GO:0005524">
    <property type="term" value="F:ATP binding"/>
    <property type="evidence" value="ECO:0007669"/>
    <property type="project" value="UniProtKB-UniRule"/>
</dbReference>
<dbReference type="Gene3D" id="1.25.40.240">
    <property type="entry name" value="Ku, C-terminal domain"/>
    <property type="match status" value="1"/>
</dbReference>
<keyword evidence="9 19" id="KW-0378">Hydrolase</keyword>
<dbReference type="PIRSF" id="PIRSF016570">
    <property type="entry name" value="Ku80"/>
    <property type="match status" value="1"/>
</dbReference>
<dbReference type="AlphaFoldDB" id="A0A3N4I209"/>
<evidence type="ECO:0000313" key="22">
    <source>
        <dbReference type="Proteomes" id="UP000275078"/>
    </source>
</evidence>
<dbReference type="GO" id="GO:0000723">
    <property type="term" value="P:telomere maintenance"/>
    <property type="evidence" value="ECO:0007669"/>
    <property type="project" value="InterPro"/>
</dbReference>
<feature type="domain" description="Ku" evidence="20">
    <location>
        <begin position="301"/>
        <end position="442"/>
    </location>
</feature>
<name>A0A3N4I209_ASCIM</name>
<dbReference type="FunFam" id="3.40.50.410:FF:000073">
    <property type="entry name" value="ATP-dependent DNA helicase II subunit 2"/>
    <property type="match status" value="1"/>
</dbReference>
<protein>
    <recommendedName>
        <fullName evidence="5 19">ATP-dependent DNA helicase II subunit 2</fullName>
        <ecNumber evidence="4 19">3.6.4.12</ecNumber>
    </recommendedName>
</protein>
<dbReference type="SUPFAM" id="SSF53300">
    <property type="entry name" value="vWA-like"/>
    <property type="match status" value="1"/>
</dbReference>
<evidence type="ECO:0000256" key="7">
    <source>
        <dbReference type="ARBA" id="ARBA00022741"/>
    </source>
</evidence>
<dbReference type="GO" id="GO:0003678">
    <property type="term" value="F:DNA helicase activity"/>
    <property type="evidence" value="ECO:0007669"/>
    <property type="project" value="UniProtKB-EC"/>
</dbReference>
<gene>
    <name evidence="21" type="ORF">BJ508DRAFT_362723</name>
</gene>
<evidence type="ECO:0000256" key="10">
    <source>
        <dbReference type="ARBA" id="ARBA00022806"/>
    </source>
</evidence>
<keyword evidence="22" id="KW-1185">Reference proteome</keyword>
<evidence type="ECO:0000256" key="16">
    <source>
        <dbReference type="ARBA" id="ARBA00023242"/>
    </source>
</evidence>
<keyword evidence="10 19" id="KW-0347">Helicase</keyword>
<keyword evidence="11 19" id="KW-0067">ATP-binding</keyword>
<keyword evidence="15 19" id="KW-0234">DNA repair</keyword>
<dbReference type="InterPro" id="IPR016194">
    <property type="entry name" value="SPOC-like_C_dom_sf"/>
</dbReference>
<dbReference type="Pfam" id="PF02735">
    <property type="entry name" value="Ku"/>
    <property type="match status" value="1"/>
</dbReference>
<evidence type="ECO:0000256" key="15">
    <source>
        <dbReference type="ARBA" id="ARBA00023204"/>
    </source>
</evidence>
<evidence type="ECO:0000256" key="9">
    <source>
        <dbReference type="ARBA" id="ARBA00022801"/>
    </source>
</evidence>
<evidence type="ECO:0000256" key="13">
    <source>
        <dbReference type="ARBA" id="ARBA00023125"/>
    </source>
</evidence>
<keyword evidence="16 19" id="KW-0539">Nucleus</keyword>
<organism evidence="21 22">
    <name type="scientific">Ascobolus immersus RN42</name>
    <dbReference type="NCBI Taxonomy" id="1160509"/>
    <lineage>
        <taxon>Eukaryota</taxon>
        <taxon>Fungi</taxon>
        <taxon>Dikarya</taxon>
        <taxon>Ascomycota</taxon>
        <taxon>Pezizomycotina</taxon>
        <taxon>Pezizomycetes</taxon>
        <taxon>Pezizales</taxon>
        <taxon>Ascobolaceae</taxon>
        <taxon>Ascobolus</taxon>
    </lineage>
</organism>
<evidence type="ECO:0000256" key="5">
    <source>
        <dbReference type="ARBA" id="ARBA00021792"/>
    </source>
</evidence>
<dbReference type="GO" id="GO:0043564">
    <property type="term" value="C:Ku70:Ku80 complex"/>
    <property type="evidence" value="ECO:0007669"/>
    <property type="project" value="InterPro"/>
</dbReference>
<evidence type="ECO:0000259" key="20">
    <source>
        <dbReference type="SMART" id="SM00559"/>
    </source>
</evidence>
<dbReference type="GO" id="GO:0003684">
    <property type="term" value="F:damaged DNA binding"/>
    <property type="evidence" value="ECO:0007669"/>
    <property type="project" value="InterPro"/>
</dbReference>
<evidence type="ECO:0000256" key="19">
    <source>
        <dbReference type="PIRNR" id="PIRNR016570"/>
    </source>
</evidence>
<dbReference type="InterPro" id="IPR024193">
    <property type="entry name" value="Ku80"/>
</dbReference>
<evidence type="ECO:0000256" key="2">
    <source>
        <dbReference type="ARBA" id="ARBA00004574"/>
    </source>
</evidence>
<dbReference type="InterPro" id="IPR006164">
    <property type="entry name" value="DNA_bd_Ku70/Ku80"/>
</dbReference>
<dbReference type="Gene3D" id="1.10.1600.10">
    <property type="match status" value="1"/>
</dbReference>
<keyword evidence="8 19" id="KW-0227">DNA damage</keyword>
<dbReference type="EMBL" id="ML119691">
    <property type="protein sequence ID" value="RPA80123.1"/>
    <property type="molecule type" value="Genomic_DNA"/>
</dbReference>
<dbReference type="InterPro" id="IPR036494">
    <property type="entry name" value="Ku_C_sf"/>
</dbReference>
<comment type="subcellular location">
    <subcellularLocation>
        <location evidence="2">Chromosome</location>
        <location evidence="2">Telomere</location>
    </subcellularLocation>
    <subcellularLocation>
        <location evidence="1 19">Nucleus</location>
    </subcellularLocation>
</comment>
<dbReference type="Pfam" id="PF08785">
    <property type="entry name" value="Ku_PK_bind"/>
    <property type="match status" value="1"/>
</dbReference>
<dbReference type="PANTHER" id="PTHR12604:SF4">
    <property type="entry name" value="X-RAY REPAIR CROSS-COMPLEMENTING PROTEIN 5"/>
    <property type="match status" value="1"/>
</dbReference>
<evidence type="ECO:0000313" key="21">
    <source>
        <dbReference type="EMBL" id="RPA80123.1"/>
    </source>
</evidence>
<dbReference type="SUPFAM" id="SSF100939">
    <property type="entry name" value="SPOC domain-like"/>
    <property type="match status" value="1"/>
</dbReference>
<dbReference type="InterPro" id="IPR014893">
    <property type="entry name" value="Ku_PK_bind"/>
</dbReference>
<dbReference type="PANTHER" id="PTHR12604">
    <property type="entry name" value="KU AUTOANTIGEN DNA HELICASE"/>
    <property type="match status" value="1"/>
</dbReference>
<evidence type="ECO:0000256" key="1">
    <source>
        <dbReference type="ARBA" id="ARBA00004123"/>
    </source>
</evidence>
<keyword evidence="13 19" id="KW-0238">DNA-binding</keyword>
<accession>A0A3N4I209</accession>
<dbReference type="CDD" id="cd00873">
    <property type="entry name" value="KU80"/>
    <property type="match status" value="1"/>
</dbReference>
<proteinExistence type="inferred from homology"/>
<reference evidence="21 22" key="1">
    <citation type="journal article" date="2018" name="Nat. Ecol. Evol.">
        <title>Pezizomycetes genomes reveal the molecular basis of ectomycorrhizal truffle lifestyle.</title>
        <authorList>
            <person name="Murat C."/>
            <person name="Payen T."/>
            <person name="Noel B."/>
            <person name="Kuo A."/>
            <person name="Morin E."/>
            <person name="Chen J."/>
            <person name="Kohler A."/>
            <person name="Krizsan K."/>
            <person name="Balestrini R."/>
            <person name="Da Silva C."/>
            <person name="Montanini B."/>
            <person name="Hainaut M."/>
            <person name="Levati E."/>
            <person name="Barry K.W."/>
            <person name="Belfiori B."/>
            <person name="Cichocki N."/>
            <person name="Clum A."/>
            <person name="Dockter R.B."/>
            <person name="Fauchery L."/>
            <person name="Guy J."/>
            <person name="Iotti M."/>
            <person name="Le Tacon F."/>
            <person name="Lindquist E.A."/>
            <person name="Lipzen A."/>
            <person name="Malagnac F."/>
            <person name="Mello A."/>
            <person name="Molinier V."/>
            <person name="Miyauchi S."/>
            <person name="Poulain J."/>
            <person name="Riccioni C."/>
            <person name="Rubini A."/>
            <person name="Sitrit Y."/>
            <person name="Splivallo R."/>
            <person name="Traeger S."/>
            <person name="Wang M."/>
            <person name="Zifcakova L."/>
            <person name="Wipf D."/>
            <person name="Zambonelli A."/>
            <person name="Paolocci F."/>
            <person name="Nowrousian M."/>
            <person name="Ottonello S."/>
            <person name="Baldrian P."/>
            <person name="Spatafora J.W."/>
            <person name="Henrissat B."/>
            <person name="Nagy L.G."/>
            <person name="Aury J.M."/>
            <person name="Wincker P."/>
            <person name="Grigoriev I.V."/>
            <person name="Bonfante P."/>
            <person name="Martin F.M."/>
        </authorList>
    </citation>
    <scope>NUCLEOTIDE SEQUENCE [LARGE SCALE GENOMIC DNA]</scope>
    <source>
        <strain evidence="21 22">RN42</strain>
    </source>
</reference>
<evidence type="ECO:0000256" key="17">
    <source>
        <dbReference type="ARBA" id="ARBA00024890"/>
    </source>
</evidence>
<evidence type="ECO:0000256" key="18">
    <source>
        <dbReference type="ARBA" id="ARBA00047995"/>
    </source>
</evidence>
<dbReference type="EC" id="3.6.4.12" evidence="4 19"/>
<dbReference type="GO" id="GO:0006303">
    <property type="term" value="P:double-strand break repair via nonhomologous end joining"/>
    <property type="evidence" value="ECO:0007669"/>
    <property type="project" value="InterPro"/>
</dbReference>
<dbReference type="Gene3D" id="3.40.50.410">
    <property type="entry name" value="von Willebrand factor, type A domain"/>
    <property type="match status" value="1"/>
</dbReference>
<comment type="function">
    <text evidence="17">Single-stranded DNA-dependent ATP-dependent helicase. Involved in non-homologous end joining (NHEJ) DNA double strand break repair. DNA-binding is sequence-independent but has a high affinity to nicks in double-stranded DNA and to the ends of duplex DNA. Binds to naturally occurring chromosomal ends, and therefore provides chromosomal end protection. Required also for telomere recombination to repair telomeric ends in the absence of telomerase. KU70, of the KU70/KU80 heterodimer, binds to the stem loop of TLC1, the RNA component of telomerase. Involved in telomere maintenance. Interacts with telomeric repeats and subtelomeric sequences thereby controlling telomere length and protecting against subtelomeric rearrangement. Maintains telomeric chromatin, which is involved in silencing the expression of genes located at the telomere. Required for mating-type switching.</text>
</comment>
<dbReference type="Proteomes" id="UP000275078">
    <property type="component" value="Unassembled WGS sequence"/>
</dbReference>
<dbReference type="GO" id="GO:0000781">
    <property type="term" value="C:chromosome, telomeric region"/>
    <property type="evidence" value="ECO:0007669"/>
    <property type="project" value="UniProtKB-SubCell"/>
</dbReference>
<dbReference type="STRING" id="1160509.A0A3N4I209"/>
<keyword evidence="12" id="KW-0779">Telomere</keyword>
<dbReference type="Gene3D" id="2.40.290.10">
    <property type="match status" value="1"/>
</dbReference>
<evidence type="ECO:0000256" key="14">
    <source>
        <dbReference type="ARBA" id="ARBA00023172"/>
    </source>
</evidence>
<dbReference type="OrthoDB" id="30826at2759"/>